<keyword evidence="3" id="KW-1185">Reference proteome</keyword>
<sequence length="839" mass="92595">MVEMRLDRDSQIVLMLIDTKSELLNVKSRVILVCCVSTGPGEGIILVSFLDWIDGEMDGAARVVAINASRRAVLWTFRPEHNLRNWIGFIQNGSIVFSDAHGAVYRLRFKEMHQVPPMVFWCTSAATRWWLWIDGWPHHLGIQFPDWDGAAAGDSATHACTTDSFANPSIARGGAVFVAAMSGKVTRLHDKNGDGQFEAESSEISEFDTGNAFQAFSCQVLLRTFLVGGGRRPFLSRYTREVAWYVQATPVRKRRYEEGIGIFLVRETLVHEEFTEALIRLHEEKCGVSQEFRDFGLPEESLWRLGTGMIIPGQMVTGDGGSVKMMTMTSTSAIFLRAAIQRLHMMILPAILPKIAPTTQMQQALDQALVVQPALRPAAEAAGLTAEEKRDILSSTKNSLDYETIAAAPQTLWDDQLLGQRHRHLAEHQAHYTEHQDAFNVNYQDGWRQYEGSGWHDGYHIDGGYGDYGDGGWWYDEWDGDYEGQQAEAVVDPSENDDQVKDAQKAEAIGENLAMEANRTWTQAQRATQALRRDRGFGAVSLGKGGKNHGATKCFVCGGPHLARDCPDRRHPTYKGMKGKFGSYTMDMDDDYGYGYFIGKGKGGTKGKGKRVMWMDNQAWMKGKGKNRGAKSSSKDANRSANAYMSHYFIGGLEVSDTMELNSASAKPRGLISAILSKDKTARIELDQSAAPTIDPEEILSAALKAKGQGGSKRSPYQDQPMAMLLYTPRKGAPANSTESLNHPTVKKMLDDLHVLLGETRPTAQVCHYMMQKLTAEAVLNKAVTELLSGTGTMNPTTATTKAPGSSSTPALATPSSASWEALQDEELIQAYENEADAY</sequence>
<protein>
    <recommendedName>
        <fullName evidence="4">CCHC-type domain-containing protein</fullName>
    </recommendedName>
</protein>
<feature type="compositionally biased region" description="Low complexity" evidence="1">
    <location>
        <begin position="791"/>
        <end position="819"/>
    </location>
</feature>
<name>A0A1Q9DFD9_SYMMI</name>
<comment type="caution">
    <text evidence="2">The sequence shown here is derived from an EMBL/GenBank/DDBJ whole genome shotgun (WGS) entry which is preliminary data.</text>
</comment>
<gene>
    <name evidence="2" type="ORF">AK812_SmicGene24195</name>
</gene>
<proteinExistence type="predicted"/>
<evidence type="ECO:0000256" key="1">
    <source>
        <dbReference type="SAM" id="MobiDB-lite"/>
    </source>
</evidence>
<organism evidence="2 3">
    <name type="scientific">Symbiodinium microadriaticum</name>
    <name type="common">Dinoflagellate</name>
    <name type="synonym">Zooxanthella microadriatica</name>
    <dbReference type="NCBI Taxonomy" id="2951"/>
    <lineage>
        <taxon>Eukaryota</taxon>
        <taxon>Sar</taxon>
        <taxon>Alveolata</taxon>
        <taxon>Dinophyceae</taxon>
        <taxon>Suessiales</taxon>
        <taxon>Symbiodiniaceae</taxon>
        <taxon>Symbiodinium</taxon>
    </lineage>
</organism>
<accession>A0A1Q9DFD9</accession>
<dbReference type="OrthoDB" id="427960at2759"/>
<dbReference type="Proteomes" id="UP000186817">
    <property type="component" value="Unassembled WGS sequence"/>
</dbReference>
<reference evidence="2 3" key="1">
    <citation type="submission" date="2016-02" db="EMBL/GenBank/DDBJ databases">
        <title>Genome analysis of coral dinoflagellate symbionts highlights evolutionary adaptations to a symbiotic lifestyle.</title>
        <authorList>
            <person name="Aranda M."/>
            <person name="Li Y."/>
            <person name="Liew Y.J."/>
            <person name="Baumgarten S."/>
            <person name="Simakov O."/>
            <person name="Wilson M."/>
            <person name="Piel J."/>
            <person name="Ashoor H."/>
            <person name="Bougouffa S."/>
            <person name="Bajic V.B."/>
            <person name="Ryu T."/>
            <person name="Ravasi T."/>
            <person name="Bayer T."/>
            <person name="Micklem G."/>
            <person name="Kim H."/>
            <person name="Bhak J."/>
            <person name="Lajeunesse T.C."/>
            <person name="Voolstra C.R."/>
        </authorList>
    </citation>
    <scope>NUCLEOTIDE SEQUENCE [LARGE SCALE GENOMIC DNA]</scope>
    <source>
        <strain evidence="2 3">CCMP2467</strain>
    </source>
</reference>
<feature type="region of interest" description="Disordered" evidence="1">
    <location>
        <begin position="790"/>
        <end position="819"/>
    </location>
</feature>
<dbReference type="AlphaFoldDB" id="A0A1Q9DFD9"/>
<evidence type="ECO:0008006" key="4">
    <source>
        <dbReference type="Google" id="ProtNLM"/>
    </source>
</evidence>
<evidence type="ECO:0000313" key="3">
    <source>
        <dbReference type="Proteomes" id="UP000186817"/>
    </source>
</evidence>
<evidence type="ECO:0000313" key="2">
    <source>
        <dbReference type="EMBL" id="OLP93849.1"/>
    </source>
</evidence>
<dbReference type="EMBL" id="LSRX01000566">
    <property type="protein sequence ID" value="OLP93849.1"/>
    <property type="molecule type" value="Genomic_DNA"/>
</dbReference>